<dbReference type="Proteomes" id="UP001558534">
    <property type="component" value="Unassembled WGS sequence"/>
</dbReference>
<feature type="domain" description="Phosphoribulokinase/uridine kinase" evidence="1">
    <location>
        <begin position="25"/>
        <end position="167"/>
    </location>
</feature>
<sequence>MDIREIKNDIMKQIEMRSAKERPFIVAIDGLGGAGKSTIANKLAEELKTSCAVELIHLDNHIVERSKRYNTGYDEWYEYYYLQWDINLIKRNVFLQLHNNNLELQLPFYDQLADASRDKKITLVANGILIVEGIFLFRSEWRGFYDYRLYIECPRTVREERVLQRDVYIGDFQARLDKYKRRYWPAEAYYLEKENPLAVADRICDFLR</sequence>
<accession>A0ABV3W4G7</accession>
<dbReference type="Gene3D" id="3.40.50.300">
    <property type="entry name" value="P-loop containing nucleotide triphosphate hydrolases"/>
    <property type="match status" value="1"/>
</dbReference>
<dbReference type="InterPro" id="IPR027417">
    <property type="entry name" value="P-loop_NTPase"/>
</dbReference>
<evidence type="ECO:0000313" key="3">
    <source>
        <dbReference type="Proteomes" id="UP001558534"/>
    </source>
</evidence>
<reference evidence="2 3" key="1">
    <citation type="submission" date="2024-07" db="EMBL/GenBank/DDBJ databases">
        <title>Characterization of a bacterium isolated from hydrolysated instant sea cucumber by whole-genome sequencing and metabolomics.</title>
        <authorList>
            <person name="Luo X."/>
            <person name="Zhang Z."/>
            <person name="Zheng Z."/>
            <person name="Zhang W."/>
            <person name="Ming T."/>
            <person name="Jiao L."/>
            <person name="Su X."/>
            <person name="Kong F."/>
            <person name="Xu J."/>
        </authorList>
    </citation>
    <scope>NUCLEOTIDE SEQUENCE [LARGE SCALE GENOMIC DNA]</scope>
    <source>
        <strain evidence="2 3">XL-2024</strain>
    </source>
</reference>
<dbReference type="GO" id="GO:0016301">
    <property type="term" value="F:kinase activity"/>
    <property type="evidence" value="ECO:0007669"/>
    <property type="project" value="UniProtKB-KW"/>
</dbReference>
<keyword evidence="3" id="KW-1185">Reference proteome</keyword>
<organism evidence="2 3">
    <name type="scientific">Lysinibacillus xylanilyticus</name>
    <dbReference type="NCBI Taxonomy" id="582475"/>
    <lineage>
        <taxon>Bacteria</taxon>
        <taxon>Bacillati</taxon>
        <taxon>Bacillota</taxon>
        <taxon>Bacilli</taxon>
        <taxon>Bacillales</taxon>
        <taxon>Bacillaceae</taxon>
        <taxon>Lysinibacillus</taxon>
    </lineage>
</organism>
<dbReference type="SUPFAM" id="SSF52540">
    <property type="entry name" value="P-loop containing nucleoside triphosphate hydrolases"/>
    <property type="match status" value="1"/>
</dbReference>
<evidence type="ECO:0000313" key="2">
    <source>
        <dbReference type="EMBL" id="MEX3748093.1"/>
    </source>
</evidence>
<evidence type="ECO:0000259" key="1">
    <source>
        <dbReference type="Pfam" id="PF00485"/>
    </source>
</evidence>
<name>A0ABV3W4G7_9BACI</name>
<gene>
    <name evidence="2" type="ORF">AB1300_23735</name>
</gene>
<dbReference type="InterPro" id="IPR006083">
    <property type="entry name" value="PRK/URK"/>
</dbReference>
<protein>
    <submittedName>
        <fullName evidence="2">Kinase</fullName>
    </submittedName>
</protein>
<keyword evidence="2" id="KW-0418">Kinase</keyword>
<dbReference type="NCBIfam" id="NF005807">
    <property type="entry name" value="PRK07667.1"/>
    <property type="match status" value="1"/>
</dbReference>
<comment type="caution">
    <text evidence="2">The sequence shown here is derived from an EMBL/GenBank/DDBJ whole genome shotgun (WGS) entry which is preliminary data.</text>
</comment>
<dbReference type="RefSeq" id="WP_368638512.1">
    <property type="nucleotide sequence ID" value="NZ_JBFRHK010000024.1"/>
</dbReference>
<dbReference type="EMBL" id="JBFRHK010000024">
    <property type="protein sequence ID" value="MEX3748093.1"/>
    <property type="molecule type" value="Genomic_DNA"/>
</dbReference>
<dbReference type="Pfam" id="PF00485">
    <property type="entry name" value="PRK"/>
    <property type="match status" value="1"/>
</dbReference>
<keyword evidence="2" id="KW-0808">Transferase</keyword>
<dbReference type="PANTHER" id="PTHR10285">
    <property type="entry name" value="URIDINE KINASE"/>
    <property type="match status" value="1"/>
</dbReference>
<proteinExistence type="predicted"/>